<evidence type="ECO:0000313" key="1">
    <source>
        <dbReference type="EMBL" id="GBL88773.1"/>
    </source>
</evidence>
<name>A0A4Y2B9P5_ARAVE</name>
<gene>
    <name evidence="1" type="ORF">AVEN_158905_1</name>
</gene>
<reference evidence="1 2" key="1">
    <citation type="journal article" date="2019" name="Sci. Rep.">
        <title>Orb-weaving spider Araneus ventricosus genome elucidates the spidroin gene catalogue.</title>
        <authorList>
            <person name="Kono N."/>
            <person name="Nakamura H."/>
            <person name="Ohtoshi R."/>
            <person name="Moran D.A.P."/>
            <person name="Shinohara A."/>
            <person name="Yoshida Y."/>
            <person name="Fujiwara M."/>
            <person name="Mori M."/>
            <person name="Tomita M."/>
            <person name="Arakawa K."/>
        </authorList>
    </citation>
    <scope>NUCLEOTIDE SEQUENCE [LARGE SCALE GENOMIC DNA]</scope>
</reference>
<dbReference type="Proteomes" id="UP000499080">
    <property type="component" value="Unassembled WGS sequence"/>
</dbReference>
<comment type="caution">
    <text evidence="1">The sequence shown here is derived from an EMBL/GenBank/DDBJ whole genome shotgun (WGS) entry which is preliminary data.</text>
</comment>
<organism evidence="1 2">
    <name type="scientific">Araneus ventricosus</name>
    <name type="common">Orbweaver spider</name>
    <name type="synonym">Epeira ventricosa</name>
    <dbReference type="NCBI Taxonomy" id="182803"/>
    <lineage>
        <taxon>Eukaryota</taxon>
        <taxon>Metazoa</taxon>
        <taxon>Ecdysozoa</taxon>
        <taxon>Arthropoda</taxon>
        <taxon>Chelicerata</taxon>
        <taxon>Arachnida</taxon>
        <taxon>Araneae</taxon>
        <taxon>Araneomorphae</taxon>
        <taxon>Entelegynae</taxon>
        <taxon>Araneoidea</taxon>
        <taxon>Araneidae</taxon>
        <taxon>Araneus</taxon>
    </lineage>
</organism>
<accession>A0A4Y2B9P5</accession>
<dbReference type="EMBL" id="BGPR01000062">
    <property type="protein sequence ID" value="GBL88773.1"/>
    <property type="molecule type" value="Genomic_DNA"/>
</dbReference>
<proteinExistence type="predicted"/>
<protein>
    <submittedName>
        <fullName evidence="1">Uncharacterized protein</fullName>
    </submittedName>
</protein>
<keyword evidence="2" id="KW-1185">Reference proteome</keyword>
<evidence type="ECO:0000313" key="2">
    <source>
        <dbReference type="Proteomes" id="UP000499080"/>
    </source>
</evidence>
<dbReference type="AlphaFoldDB" id="A0A4Y2B9P5"/>
<sequence length="88" mass="9779">MEALEKLVNRLSAEQNAPRQNPNVTSLNCFKKRHVQREWQANYDHSGRLTCGRLASLNKASEEGRKDSALDGGGNGFYLEGSICVSRV</sequence>